<evidence type="ECO:0000256" key="3">
    <source>
        <dbReference type="SAM" id="Phobius"/>
    </source>
</evidence>
<feature type="region of interest" description="Disordered" evidence="2">
    <location>
        <begin position="540"/>
        <end position="561"/>
    </location>
</feature>
<reference evidence="4" key="2">
    <citation type="submission" date="2018-05" db="EMBL/GenBank/DDBJ databases">
        <title>OgluRS3 (Oryza glumaepatula Reference Sequence Version 3).</title>
        <authorList>
            <person name="Zhang J."/>
            <person name="Kudrna D."/>
            <person name="Lee S."/>
            <person name="Talag J."/>
            <person name="Welchert J."/>
            <person name="Wing R.A."/>
        </authorList>
    </citation>
    <scope>NUCLEOTIDE SEQUENCE [LARGE SCALE GENOMIC DNA]</scope>
</reference>
<keyword evidence="3" id="KW-0812">Transmembrane</keyword>
<dbReference type="PANTHER" id="PTHR33870:SF27">
    <property type="entry name" value="OS05G0490400 PROTEIN"/>
    <property type="match status" value="1"/>
</dbReference>
<dbReference type="Gramene" id="OGLUM05G22320.1">
    <property type="protein sequence ID" value="OGLUM05G22320.1"/>
    <property type="gene ID" value="OGLUM05G22320"/>
</dbReference>
<dbReference type="Proteomes" id="UP000026961">
    <property type="component" value="Chromosome 5"/>
</dbReference>
<dbReference type="eggNOG" id="KOG2896">
    <property type="taxonomic scope" value="Eukaryota"/>
</dbReference>
<feature type="region of interest" description="Disordered" evidence="2">
    <location>
        <begin position="472"/>
        <end position="494"/>
    </location>
</feature>
<feature type="compositionally biased region" description="Basic and acidic residues" evidence="2">
    <location>
        <begin position="608"/>
        <end position="622"/>
    </location>
</feature>
<feature type="compositionally biased region" description="Basic and acidic residues" evidence="2">
    <location>
        <begin position="472"/>
        <end position="493"/>
    </location>
</feature>
<sequence length="837" mass="92422">MSPDAAGAGPPSPELARVGGLGGRLVAADEARAGLARRLHAALQVREASRRQGAALDEMRAWVELRRARVGELLVARRDAARGVDRRREQLQAQIDRVLRLSGAVAAANRRLQDAKEALSGEKARLGDLQRLLRMRQQSMIGQVAALYPVKVFHDLPNGRNLDSNTNGAHRSLSEENGTLPEENGTHLLNVIKLPQIHALTFFGWQIGKQRRKQNDICEKDLQRSAAVLGYAAHAVLLIASYLHVPLRYPLHFGGSRSYVSDCLPSAETASIASAERTCINMTDPKLTVYPLFVECQEDDSTKASYAIYLLHKICAVKLIEDKAMGVEADHGTPCIRTILRCSIRMSYRYASENWVLLFPVLLLYLLFRSSPGFFAFLLSHSPVIICAALILGVLISHGSTNVAEIKEERKSVAEVSDPKYADLSRNIHLEANKGFLAKENTASLNDGEIKDGLNSSREDAIEVVEMVGKISHDRGSTDSQSDEMKVDSEDKPAGTCKWGRAFSVRRRKKLSDIKVEPINAAVDSPLDLSLDSPFGRVGCHDGSPGFDHDQAEGTTPGTPRTRIASVLDEIDPLSSADSPHPDPIQNDDSDNHMSLQDSRTVSDNNYESDKSKANKNDDKNVSTDPAFLGTVDDDKNVMDLGYSEVERHRRLEILMVKRRSRKNIVFDPDSNLDINNDKVCKRNPSDILSCSDETEFPGSAPSVLHTRRNPFDHPFEQSDESDLHEHVAIPHQDMFFTRHESFSIGSQGRRPSRFKPPFIIEAMDIDEPSASDFQRQFSDKSASTLSTVTESDIISSVADQEDISNSIKNDSSREYESPELPTIPTMGSDIICVGGT</sequence>
<feature type="transmembrane region" description="Helical" evidence="3">
    <location>
        <begin position="350"/>
        <end position="368"/>
    </location>
</feature>
<keyword evidence="1" id="KW-0175">Coiled coil</keyword>
<evidence type="ECO:0000313" key="4">
    <source>
        <dbReference type="EnsemblPlants" id="OGLUM05G22320.1"/>
    </source>
</evidence>
<keyword evidence="3" id="KW-1133">Transmembrane helix</keyword>
<keyword evidence="3" id="KW-0472">Membrane</keyword>
<keyword evidence="5" id="KW-1185">Reference proteome</keyword>
<feature type="region of interest" description="Disordered" evidence="2">
    <location>
        <begin position="797"/>
        <end position="827"/>
    </location>
</feature>
<evidence type="ECO:0000256" key="2">
    <source>
        <dbReference type="SAM" id="MobiDB-lite"/>
    </source>
</evidence>
<accession>A0A0E0A102</accession>
<feature type="coiled-coil region" evidence="1">
    <location>
        <begin position="105"/>
        <end position="132"/>
    </location>
</feature>
<organism evidence="4">
    <name type="scientific">Oryza glumipatula</name>
    <dbReference type="NCBI Taxonomy" id="40148"/>
    <lineage>
        <taxon>Eukaryota</taxon>
        <taxon>Viridiplantae</taxon>
        <taxon>Streptophyta</taxon>
        <taxon>Embryophyta</taxon>
        <taxon>Tracheophyta</taxon>
        <taxon>Spermatophyta</taxon>
        <taxon>Magnoliopsida</taxon>
        <taxon>Liliopsida</taxon>
        <taxon>Poales</taxon>
        <taxon>Poaceae</taxon>
        <taxon>BOP clade</taxon>
        <taxon>Oryzoideae</taxon>
        <taxon>Oryzeae</taxon>
        <taxon>Oryzinae</taxon>
        <taxon>Oryza</taxon>
    </lineage>
</organism>
<dbReference type="PANTHER" id="PTHR33870">
    <property type="entry name" value="CARDIOMYOPATHY-ASSOCIATED PROTEIN"/>
    <property type="match status" value="1"/>
</dbReference>
<feature type="transmembrane region" description="Helical" evidence="3">
    <location>
        <begin position="374"/>
        <end position="397"/>
    </location>
</feature>
<name>A0A0E0A102_9ORYZ</name>
<dbReference type="EnsemblPlants" id="OGLUM05G22320.1">
    <property type="protein sequence ID" value="OGLUM05G22320.1"/>
    <property type="gene ID" value="OGLUM05G22320"/>
</dbReference>
<evidence type="ECO:0000313" key="5">
    <source>
        <dbReference type="Proteomes" id="UP000026961"/>
    </source>
</evidence>
<evidence type="ECO:0000256" key="1">
    <source>
        <dbReference type="SAM" id="Coils"/>
    </source>
</evidence>
<proteinExistence type="predicted"/>
<reference evidence="4" key="1">
    <citation type="submission" date="2015-04" db="UniProtKB">
        <authorList>
            <consortium name="EnsemblPlants"/>
        </authorList>
    </citation>
    <scope>IDENTIFICATION</scope>
</reference>
<dbReference type="HOGENOM" id="CLU_017107_0_0_1"/>
<feature type="compositionally biased region" description="Polar residues" evidence="2">
    <location>
        <begin position="593"/>
        <end position="606"/>
    </location>
</feature>
<dbReference type="AlphaFoldDB" id="A0A0E0A102"/>
<feature type="compositionally biased region" description="Polar residues" evidence="2">
    <location>
        <begin position="797"/>
        <end position="810"/>
    </location>
</feature>
<protein>
    <submittedName>
        <fullName evidence="4">Uncharacterized protein</fullName>
    </submittedName>
</protein>
<feature type="region of interest" description="Disordered" evidence="2">
    <location>
        <begin position="573"/>
        <end position="628"/>
    </location>
</feature>